<gene>
    <name evidence="1" type="ORF">Poly51_47580</name>
</gene>
<organism evidence="1 2">
    <name type="scientific">Rubripirellula tenax</name>
    <dbReference type="NCBI Taxonomy" id="2528015"/>
    <lineage>
        <taxon>Bacteria</taxon>
        <taxon>Pseudomonadati</taxon>
        <taxon>Planctomycetota</taxon>
        <taxon>Planctomycetia</taxon>
        <taxon>Pirellulales</taxon>
        <taxon>Pirellulaceae</taxon>
        <taxon>Rubripirellula</taxon>
    </lineage>
</organism>
<dbReference type="Proteomes" id="UP000318288">
    <property type="component" value="Unassembled WGS sequence"/>
</dbReference>
<evidence type="ECO:0000313" key="1">
    <source>
        <dbReference type="EMBL" id="TWU48854.1"/>
    </source>
</evidence>
<evidence type="ECO:0000313" key="2">
    <source>
        <dbReference type="Proteomes" id="UP000318288"/>
    </source>
</evidence>
<dbReference type="EMBL" id="SJPW01000006">
    <property type="protein sequence ID" value="TWU48854.1"/>
    <property type="molecule type" value="Genomic_DNA"/>
</dbReference>
<accession>A0A5C6EJX1</accession>
<sequence>MIRNFVGFVAAAFFFPPDLDAAGEVADCNAGFPRRVDFAAEAGFDVDLDLDGRESDLEDRFIAASIAKS</sequence>
<dbReference type="AlphaFoldDB" id="A0A5C6EJX1"/>
<name>A0A5C6EJX1_9BACT</name>
<protein>
    <submittedName>
        <fullName evidence="1">Uncharacterized protein</fullName>
    </submittedName>
</protein>
<reference evidence="1 2" key="1">
    <citation type="submission" date="2019-02" db="EMBL/GenBank/DDBJ databases">
        <title>Deep-cultivation of Planctomycetes and their phenomic and genomic characterization uncovers novel biology.</title>
        <authorList>
            <person name="Wiegand S."/>
            <person name="Jogler M."/>
            <person name="Boedeker C."/>
            <person name="Pinto D."/>
            <person name="Vollmers J."/>
            <person name="Rivas-Marin E."/>
            <person name="Kohn T."/>
            <person name="Peeters S.H."/>
            <person name="Heuer A."/>
            <person name="Rast P."/>
            <person name="Oberbeckmann S."/>
            <person name="Bunk B."/>
            <person name="Jeske O."/>
            <person name="Meyerdierks A."/>
            <person name="Storesund J.E."/>
            <person name="Kallscheuer N."/>
            <person name="Luecker S."/>
            <person name="Lage O.M."/>
            <person name="Pohl T."/>
            <person name="Merkel B.J."/>
            <person name="Hornburger P."/>
            <person name="Mueller R.-W."/>
            <person name="Bruemmer F."/>
            <person name="Labrenz M."/>
            <person name="Spormann A.M."/>
            <person name="Op Den Camp H."/>
            <person name="Overmann J."/>
            <person name="Amann R."/>
            <person name="Jetten M.S.M."/>
            <person name="Mascher T."/>
            <person name="Medema M.H."/>
            <person name="Devos D.P."/>
            <person name="Kaster A.-K."/>
            <person name="Ovreas L."/>
            <person name="Rohde M."/>
            <person name="Galperin M.Y."/>
            <person name="Jogler C."/>
        </authorList>
    </citation>
    <scope>NUCLEOTIDE SEQUENCE [LARGE SCALE GENOMIC DNA]</scope>
    <source>
        <strain evidence="1 2">Poly51</strain>
    </source>
</reference>
<comment type="caution">
    <text evidence="1">The sequence shown here is derived from an EMBL/GenBank/DDBJ whole genome shotgun (WGS) entry which is preliminary data.</text>
</comment>
<keyword evidence="2" id="KW-1185">Reference proteome</keyword>
<proteinExistence type="predicted"/>